<dbReference type="PANTHER" id="PTHR48475:SF2">
    <property type="entry name" value="RIBONUCLEASE H"/>
    <property type="match status" value="1"/>
</dbReference>
<reference evidence="2" key="1">
    <citation type="submission" date="2018-05" db="EMBL/GenBank/DDBJ databases">
        <title>Draft genome of Mucuna pruriens seed.</title>
        <authorList>
            <person name="Nnadi N.E."/>
            <person name="Vos R."/>
            <person name="Hasami M.H."/>
            <person name="Devisetty U.K."/>
            <person name="Aguiy J.C."/>
        </authorList>
    </citation>
    <scope>NUCLEOTIDE SEQUENCE [LARGE SCALE GENOMIC DNA]</scope>
    <source>
        <strain evidence="2">JCA_2017</strain>
    </source>
</reference>
<dbReference type="InterPro" id="IPR043128">
    <property type="entry name" value="Rev_trsase/Diguanyl_cyclase"/>
</dbReference>
<dbReference type="Pfam" id="PF13456">
    <property type="entry name" value="RVT_3"/>
    <property type="match status" value="1"/>
</dbReference>
<dbReference type="InterPro" id="IPR002156">
    <property type="entry name" value="RNaseH_domain"/>
</dbReference>
<dbReference type="InterPro" id="IPR043502">
    <property type="entry name" value="DNA/RNA_pol_sf"/>
</dbReference>
<name>A0A371E0F5_MUCPR</name>
<dbReference type="SUPFAM" id="SSF56672">
    <property type="entry name" value="DNA/RNA polymerases"/>
    <property type="match status" value="1"/>
</dbReference>
<evidence type="ECO:0000313" key="2">
    <source>
        <dbReference type="EMBL" id="RDX58270.1"/>
    </source>
</evidence>
<evidence type="ECO:0000313" key="3">
    <source>
        <dbReference type="Proteomes" id="UP000257109"/>
    </source>
</evidence>
<protein>
    <submittedName>
        <fullName evidence="2">Tf2-9</fullName>
    </submittedName>
</protein>
<proteinExistence type="predicted"/>
<dbReference type="GO" id="GO:0003676">
    <property type="term" value="F:nucleic acid binding"/>
    <property type="evidence" value="ECO:0007669"/>
    <property type="project" value="InterPro"/>
</dbReference>
<dbReference type="GO" id="GO:0004523">
    <property type="term" value="F:RNA-DNA hybrid ribonuclease activity"/>
    <property type="evidence" value="ECO:0007669"/>
    <property type="project" value="InterPro"/>
</dbReference>
<dbReference type="Gene3D" id="3.30.70.270">
    <property type="match status" value="1"/>
</dbReference>
<organism evidence="2 3">
    <name type="scientific">Mucuna pruriens</name>
    <name type="common">Velvet bean</name>
    <name type="synonym">Dolichos pruriens</name>
    <dbReference type="NCBI Taxonomy" id="157652"/>
    <lineage>
        <taxon>Eukaryota</taxon>
        <taxon>Viridiplantae</taxon>
        <taxon>Streptophyta</taxon>
        <taxon>Embryophyta</taxon>
        <taxon>Tracheophyta</taxon>
        <taxon>Spermatophyta</taxon>
        <taxon>Magnoliopsida</taxon>
        <taxon>eudicotyledons</taxon>
        <taxon>Gunneridae</taxon>
        <taxon>Pentapetalae</taxon>
        <taxon>rosids</taxon>
        <taxon>fabids</taxon>
        <taxon>Fabales</taxon>
        <taxon>Fabaceae</taxon>
        <taxon>Papilionoideae</taxon>
        <taxon>50 kb inversion clade</taxon>
        <taxon>NPAAA clade</taxon>
        <taxon>indigoferoid/millettioid clade</taxon>
        <taxon>Phaseoleae</taxon>
        <taxon>Mucuna</taxon>
    </lineage>
</organism>
<accession>A0A371E0F5</accession>
<dbReference type="OrthoDB" id="101614at2759"/>
<feature type="non-terminal residue" evidence="2">
    <location>
        <position position="1"/>
    </location>
</feature>
<gene>
    <name evidence="2" type="primary">Tf2-9</name>
    <name evidence="2" type="ORF">CR513_62423</name>
</gene>
<feature type="domain" description="RNase H type-1" evidence="1">
    <location>
        <begin position="125"/>
        <end position="193"/>
    </location>
</feature>
<dbReference type="Gene3D" id="3.30.420.10">
    <property type="entry name" value="Ribonuclease H-like superfamily/Ribonuclease H"/>
    <property type="match status" value="1"/>
</dbReference>
<evidence type="ECO:0000259" key="1">
    <source>
        <dbReference type="Pfam" id="PF13456"/>
    </source>
</evidence>
<dbReference type="EMBL" id="QJKJ01017665">
    <property type="protein sequence ID" value="RDX58270.1"/>
    <property type="molecule type" value="Genomic_DNA"/>
</dbReference>
<dbReference type="Proteomes" id="UP000257109">
    <property type="component" value="Unassembled WGS sequence"/>
</dbReference>
<dbReference type="AlphaFoldDB" id="A0A371E0F5"/>
<sequence>MEVYVDDMVVKSTTAGEHCGVLERVGRFMGFMLTERWIEANPEKCQAVINMRSPQSVKEVQQLVERITVLSKFISQSAETAMPIFDTLRKEGNFAWTPESEEAFLRLKALLAAPPILTRPTLASNQAGSGARVILEGPNGVLIEQSLHFEFKASNNQAEYEALLAGMRLARELEAKVLIAKSDSKLVTGQNNEDNGYVRKIYTPACVKRLERKSGLAIEAGQYLRRGQQKSVIHKNLSEPMVDKRDVCCVGEKKTWMSPFLEYLKEDRLPNDVAKAKKVVREASKYTLVSQQLYQRGFSFSLLRYVDEEESEYIRRVWDTHRQSCLGKQDRQSRLLLANFEA</sequence>
<dbReference type="PANTHER" id="PTHR48475">
    <property type="entry name" value="RIBONUCLEASE H"/>
    <property type="match status" value="1"/>
</dbReference>
<keyword evidence="3" id="KW-1185">Reference proteome</keyword>
<comment type="caution">
    <text evidence="2">The sequence shown here is derived from an EMBL/GenBank/DDBJ whole genome shotgun (WGS) entry which is preliminary data.</text>
</comment>
<dbReference type="InterPro" id="IPR036397">
    <property type="entry name" value="RNaseH_sf"/>
</dbReference>